<dbReference type="PIRSF" id="PIRSF037677">
    <property type="entry name" value="DNA_mis_repair_Msh6"/>
    <property type="match status" value="1"/>
</dbReference>
<evidence type="ECO:0000256" key="3">
    <source>
        <dbReference type="ARBA" id="ARBA00022741"/>
    </source>
</evidence>
<feature type="binding site" evidence="9">
    <location>
        <begin position="618"/>
        <end position="625"/>
    </location>
    <ligand>
        <name>ATP</name>
        <dbReference type="ChEBI" id="CHEBI:30616"/>
    </ligand>
</feature>
<dbReference type="Pfam" id="PF01624">
    <property type="entry name" value="MutS_I"/>
    <property type="match status" value="1"/>
</dbReference>
<proteinExistence type="inferred from homology"/>
<evidence type="ECO:0000256" key="7">
    <source>
        <dbReference type="ARBA" id="ARBA00023204"/>
    </source>
</evidence>
<evidence type="ECO:0000313" key="14">
    <source>
        <dbReference type="Proteomes" id="UP001595897"/>
    </source>
</evidence>
<accession>A0ABV9LVC6</accession>
<dbReference type="NCBIfam" id="NF003810">
    <property type="entry name" value="PRK05399.1"/>
    <property type="match status" value="1"/>
</dbReference>
<dbReference type="InterPro" id="IPR007695">
    <property type="entry name" value="DNA_mismatch_repair_MutS-lik_N"/>
</dbReference>
<dbReference type="SMART" id="SM00534">
    <property type="entry name" value="MUTSac"/>
    <property type="match status" value="1"/>
</dbReference>
<keyword evidence="3 9" id="KW-0547">Nucleotide-binding</keyword>
<evidence type="ECO:0000256" key="11">
    <source>
        <dbReference type="SAM" id="MobiDB-lite"/>
    </source>
</evidence>
<dbReference type="Gene3D" id="3.30.420.110">
    <property type="entry name" value="MutS, connector domain"/>
    <property type="match status" value="1"/>
</dbReference>
<dbReference type="Pfam" id="PF05188">
    <property type="entry name" value="MutS_II"/>
    <property type="match status" value="1"/>
</dbReference>
<evidence type="ECO:0000256" key="6">
    <source>
        <dbReference type="ARBA" id="ARBA00023125"/>
    </source>
</evidence>
<dbReference type="RefSeq" id="WP_382407228.1">
    <property type="nucleotide sequence ID" value="NZ_JBHSGU010000002.1"/>
</dbReference>
<comment type="function">
    <text evidence="8 9">This protein is involved in the repair of mismatches in DNA. It is possible that it carries out the mismatch recognition step. This protein has a weak ATPase activity.</text>
</comment>
<evidence type="ECO:0000256" key="2">
    <source>
        <dbReference type="ARBA" id="ARBA00021982"/>
    </source>
</evidence>
<comment type="caution">
    <text evidence="13">The sequence shown here is derived from an EMBL/GenBank/DDBJ whole genome shotgun (WGS) entry which is preliminary data.</text>
</comment>
<dbReference type="InterPro" id="IPR017261">
    <property type="entry name" value="DNA_mismatch_repair_MutS/MSH"/>
</dbReference>
<evidence type="ECO:0000313" key="13">
    <source>
        <dbReference type="EMBL" id="MFC4700099.1"/>
    </source>
</evidence>
<name>A0ABV9LVC6_9ALTE</name>
<dbReference type="Pfam" id="PF05190">
    <property type="entry name" value="MutS_IV"/>
    <property type="match status" value="1"/>
</dbReference>
<dbReference type="CDD" id="cd03284">
    <property type="entry name" value="ABC_MutS1"/>
    <property type="match status" value="1"/>
</dbReference>
<dbReference type="SUPFAM" id="SSF52540">
    <property type="entry name" value="P-loop containing nucleoside triphosphate hydrolases"/>
    <property type="match status" value="1"/>
</dbReference>
<dbReference type="InterPro" id="IPR005748">
    <property type="entry name" value="DNA_mismatch_repair_MutS"/>
</dbReference>
<dbReference type="SMART" id="SM00533">
    <property type="entry name" value="MUTSd"/>
    <property type="match status" value="1"/>
</dbReference>
<dbReference type="InterPro" id="IPR027417">
    <property type="entry name" value="P-loop_NTPase"/>
</dbReference>
<evidence type="ECO:0000256" key="4">
    <source>
        <dbReference type="ARBA" id="ARBA00022763"/>
    </source>
</evidence>
<dbReference type="Pfam" id="PF00488">
    <property type="entry name" value="MutS_V"/>
    <property type="match status" value="1"/>
</dbReference>
<gene>
    <name evidence="9 13" type="primary">mutS</name>
    <name evidence="13" type="ORF">ACFO4O_08035</name>
</gene>
<feature type="region of interest" description="Disordered" evidence="11">
    <location>
        <begin position="805"/>
        <end position="831"/>
    </location>
</feature>
<evidence type="ECO:0000256" key="8">
    <source>
        <dbReference type="ARBA" id="ARBA00024647"/>
    </source>
</evidence>
<dbReference type="Proteomes" id="UP001595897">
    <property type="component" value="Unassembled WGS sequence"/>
</dbReference>
<keyword evidence="14" id="KW-1185">Reference proteome</keyword>
<dbReference type="Gene3D" id="3.40.50.300">
    <property type="entry name" value="P-loop containing nucleotide triphosphate hydrolases"/>
    <property type="match status" value="1"/>
</dbReference>
<dbReference type="PROSITE" id="PS00486">
    <property type="entry name" value="DNA_MISMATCH_REPAIR_2"/>
    <property type="match status" value="1"/>
</dbReference>
<dbReference type="EMBL" id="JBHSGU010000002">
    <property type="protein sequence ID" value="MFC4700099.1"/>
    <property type="molecule type" value="Genomic_DNA"/>
</dbReference>
<dbReference type="InterPro" id="IPR016151">
    <property type="entry name" value="DNA_mismatch_repair_MutS_N"/>
</dbReference>
<keyword evidence="5 9" id="KW-0067">ATP-binding</keyword>
<reference evidence="14" key="1">
    <citation type="journal article" date="2019" name="Int. J. Syst. Evol. Microbiol.">
        <title>The Global Catalogue of Microorganisms (GCM) 10K type strain sequencing project: providing services to taxonomists for standard genome sequencing and annotation.</title>
        <authorList>
            <consortium name="The Broad Institute Genomics Platform"/>
            <consortium name="The Broad Institute Genome Sequencing Center for Infectious Disease"/>
            <person name="Wu L."/>
            <person name="Ma J."/>
        </authorList>
    </citation>
    <scope>NUCLEOTIDE SEQUENCE [LARGE SCALE GENOMIC DNA]</scope>
    <source>
        <strain evidence="14">KACC 12507</strain>
    </source>
</reference>
<sequence length="881" mass="98077">MQGDVKSNHTPMMAQYLGIKAQHPDTLLFYRMGDFYELFFDDAKKAANLLNISLTARGKSGGEPIPMAGVPYHAAENYLAKLVKMGESVAICEQVGDPATSKGPVDRQVLRIVTPGTLTDEALLDDRQDAVLAAVHAHKNVFGIAYIDLSSARFHVIDCVGEDAFLAALERIKVAELLYSEDFDFVHLLDKYKGKRRRPVWEFDQQTALTKLNAQFSTLNLDGFGVDADMLAIGSAGCVLQYVQETQRTKLAHITQITHDNHQHILYMDAATQRNLELTRNLSGTHDNTLLSVIDNTATSMGSRLLQRYLHQPTRDIEELNQRHQIIHAVQQSDYAPLQLVLREIGDIERILARVALRSARPRDFSRLSHALNHLPDLLQLINNLDSSGADTTLQSYVDAIGHYPELADLLNRAIVENPPVVLRDGGVIAPDYNQELDELRDLAQGATDYLDALELRERERTGISTLKVNYNKVHGFYIEVSRANSALVPPDYVRRQTLKNNERYIIPELKEHEDKVLTSQSRALALEKRLYEALFDEIMPSLSELMQSAAAIAKFDVMVNFAERADSLDLVAPELVEEKLLEYDAGRHLVVESVMSTPFIANPLYVSDSTQMLMITGPNMGGKSTYMRQTALIVLLSYIGSFIPAASAKIGPIDRIFTRIGAADDLASGRSTFMVEMTETANILNNASANSLVLMDEIGRGTSTYDGLSLAWACAQYLANKTRCFTLFATHYFELTSLEQQHPHIQNVYLNAVEHNDDIKFMHQVQQGAASKSYGLQVAKLAGVPKSVLDVAKHKLELLEKSGVAGQMTGAHNQPNGESQSSKTANTAPEHADAIGQFEQMPMRLDAPHWLEQKLKAIDLDALSPREAQAMLYEWRKQLS</sequence>
<keyword evidence="7 9" id="KW-0234">DNA repair</keyword>
<dbReference type="Gene3D" id="1.10.1420.10">
    <property type="match status" value="2"/>
</dbReference>
<evidence type="ECO:0000256" key="5">
    <source>
        <dbReference type="ARBA" id="ARBA00022840"/>
    </source>
</evidence>
<dbReference type="Gene3D" id="3.40.1170.10">
    <property type="entry name" value="DNA repair protein MutS, domain I"/>
    <property type="match status" value="1"/>
</dbReference>
<dbReference type="InterPro" id="IPR007860">
    <property type="entry name" value="DNA_mmatch_repair_MutS_con_dom"/>
</dbReference>
<keyword evidence="6 9" id="KW-0238">DNA-binding</keyword>
<evidence type="ECO:0000259" key="12">
    <source>
        <dbReference type="PROSITE" id="PS00486"/>
    </source>
</evidence>
<dbReference type="NCBIfam" id="TIGR01070">
    <property type="entry name" value="mutS1"/>
    <property type="match status" value="1"/>
</dbReference>
<dbReference type="InterPro" id="IPR007861">
    <property type="entry name" value="DNA_mismatch_repair_MutS_clamp"/>
</dbReference>
<dbReference type="Pfam" id="PF05192">
    <property type="entry name" value="MutS_III"/>
    <property type="match status" value="1"/>
</dbReference>
<dbReference type="InterPro" id="IPR045076">
    <property type="entry name" value="MutS"/>
</dbReference>
<dbReference type="Gene3D" id="6.10.140.430">
    <property type="match status" value="1"/>
</dbReference>
<dbReference type="InterPro" id="IPR036187">
    <property type="entry name" value="DNA_mismatch_repair_MutS_sf"/>
</dbReference>
<dbReference type="InterPro" id="IPR000432">
    <property type="entry name" value="DNA_mismatch_repair_MutS_C"/>
</dbReference>
<dbReference type="PANTHER" id="PTHR11361:SF34">
    <property type="entry name" value="DNA MISMATCH REPAIR PROTEIN MSH1, MITOCHONDRIAL"/>
    <property type="match status" value="1"/>
</dbReference>
<evidence type="ECO:0000256" key="1">
    <source>
        <dbReference type="ARBA" id="ARBA00006271"/>
    </source>
</evidence>
<evidence type="ECO:0000256" key="9">
    <source>
        <dbReference type="HAMAP-Rule" id="MF_00096"/>
    </source>
</evidence>
<dbReference type="InterPro" id="IPR036678">
    <property type="entry name" value="MutS_con_dom_sf"/>
</dbReference>
<dbReference type="SUPFAM" id="SSF48334">
    <property type="entry name" value="DNA repair protein MutS, domain III"/>
    <property type="match status" value="1"/>
</dbReference>
<dbReference type="PANTHER" id="PTHR11361">
    <property type="entry name" value="DNA MISMATCH REPAIR PROTEIN MUTS FAMILY MEMBER"/>
    <property type="match status" value="1"/>
</dbReference>
<dbReference type="SUPFAM" id="SSF55271">
    <property type="entry name" value="DNA repair protein MutS, domain I"/>
    <property type="match status" value="1"/>
</dbReference>
<protein>
    <recommendedName>
        <fullName evidence="2 9">DNA mismatch repair protein MutS</fullName>
    </recommendedName>
</protein>
<feature type="compositionally biased region" description="Polar residues" evidence="11">
    <location>
        <begin position="811"/>
        <end position="828"/>
    </location>
</feature>
<keyword evidence="4 9" id="KW-0227">DNA damage</keyword>
<organism evidence="13 14">
    <name type="scientific">Glaciecola siphonariae</name>
    <dbReference type="NCBI Taxonomy" id="521012"/>
    <lineage>
        <taxon>Bacteria</taxon>
        <taxon>Pseudomonadati</taxon>
        <taxon>Pseudomonadota</taxon>
        <taxon>Gammaproteobacteria</taxon>
        <taxon>Alteromonadales</taxon>
        <taxon>Alteromonadaceae</taxon>
        <taxon>Glaciecola</taxon>
    </lineage>
</organism>
<dbReference type="HAMAP" id="MF_00096">
    <property type="entry name" value="MutS"/>
    <property type="match status" value="1"/>
</dbReference>
<dbReference type="InterPro" id="IPR007696">
    <property type="entry name" value="DNA_mismatch_repair_MutS_core"/>
</dbReference>
<feature type="domain" description="DNA mismatch repair proteins mutS family" evidence="12">
    <location>
        <begin position="692"/>
        <end position="708"/>
    </location>
</feature>
<dbReference type="SUPFAM" id="SSF53150">
    <property type="entry name" value="DNA repair protein MutS, domain II"/>
    <property type="match status" value="1"/>
</dbReference>
<comment type="similarity">
    <text evidence="1 9 10">Belongs to the DNA mismatch repair MutS family.</text>
</comment>
<evidence type="ECO:0000256" key="10">
    <source>
        <dbReference type="RuleBase" id="RU003756"/>
    </source>
</evidence>